<keyword evidence="1" id="KW-1133">Transmembrane helix</keyword>
<dbReference type="RefSeq" id="WP_301629878.1">
    <property type="nucleotide sequence ID" value="NZ_BORS01000016.1"/>
</dbReference>
<sequence>MNLEEKVQAVLHEHTKDWTAPQHIRPHLLQKLATEPRGYRMKKWGMIAIITALLAIPTGVYAGYSYLADYIYGSQDNMLKLGGTQQQYEALEEKLLHSKQYFSEAEFSSFMDILKELGKFYLTYADENGIVHPEQWNEQDQARYKALAAEVEPLLKRLDELEKQASASSMDDVLFWEEALKVAEAQLSQDEFREFNELYQAMWTYKSLVTDADQSLHWDRISKEEQAEVKLKTQKLMRYLERLGYKVE</sequence>
<keyword evidence="1" id="KW-0812">Transmembrane</keyword>
<dbReference type="InterPro" id="IPR038267">
    <property type="entry name" value="ECF_sigma_eff"/>
</dbReference>
<dbReference type="EMBL" id="BORS01000016">
    <property type="protein sequence ID" value="GIO44232.1"/>
    <property type="molecule type" value="Genomic_DNA"/>
</dbReference>
<protein>
    <recommendedName>
        <fullName evidence="2">DUF3600 domain-containing protein</fullName>
    </recommendedName>
</protein>
<dbReference type="InterPro" id="IPR022019">
    <property type="entry name" value="DUF3600"/>
</dbReference>
<proteinExistence type="predicted"/>
<accession>A0A920CPH6</accession>
<gene>
    <name evidence="3" type="ORF">J41TS4_39900</name>
</gene>
<keyword evidence="1" id="KW-0472">Membrane</keyword>
<keyword evidence="4" id="KW-1185">Reference proteome</keyword>
<evidence type="ECO:0000256" key="1">
    <source>
        <dbReference type="SAM" id="Phobius"/>
    </source>
</evidence>
<feature type="transmembrane region" description="Helical" evidence="1">
    <location>
        <begin position="44"/>
        <end position="67"/>
    </location>
</feature>
<evidence type="ECO:0000313" key="3">
    <source>
        <dbReference type="EMBL" id="GIO44232.1"/>
    </source>
</evidence>
<dbReference type="Pfam" id="PF12207">
    <property type="entry name" value="DUF3600"/>
    <property type="match status" value="1"/>
</dbReference>
<dbReference type="AlphaFoldDB" id="A0A920CPH6"/>
<reference evidence="3" key="1">
    <citation type="submission" date="2021-03" db="EMBL/GenBank/DDBJ databases">
        <title>Antimicrobial resistance genes in bacteria isolated from Japanese honey, and their potential for conferring macrolide and lincosamide resistance in the American foulbrood pathogen Paenibacillus larvae.</title>
        <authorList>
            <person name="Okamoto M."/>
            <person name="Kumagai M."/>
            <person name="Kanamori H."/>
            <person name="Takamatsu D."/>
        </authorList>
    </citation>
    <scope>NUCLEOTIDE SEQUENCE</scope>
    <source>
        <strain evidence="3">J41TS4</strain>
    </source>
</reference>
<comment type="caution">
    <text evidence="3">The sequence shown here is derived from an EMBL/GenBank/DDBJ whole genome shotgun (WGS) entry which is preliminary data.</text>
</comment>
<name>A0A920CPH6_9BACL</name>
<feature type="domain" description="DUF3600" evidence="2">
    <location>
        <begin position="65"/>
        <end position="160"/>
    </location>
</feature>
<evidence type="ECO:0000259" key="2">
    <source>
        <dbReference type="Pfam" id="PF12207"/>
    </source>
</evidence>
<dbReference type="Gene3D" id="1.10.3950.10">
    <property type="entry name" value="putative ecf-type sigma factor negative effector from bacillus cereus"/>
    <property type="match status" value="2"/>
</dbReference>
<dbReference type="Proteomes" id="UP000678895">
    <property type="component" value="Unassembled WGS sequence"/>
</dbReference>
<evidence type="ECO:0000313" key="4">
    <source>
        <dbReference type="Proteomes" id="UP000678895"/>
    </source>
</evidence>
<organism evidence="3 4">
    <name type="scientific">Paenibacillus apis</name>
    <dbReference type="NCBI Taxonomy" id="1792174"/>
    <lineage>
        <taxon>Bacteria</taxon>
        <taxon>Bacillati</taxon>
        <taxon>Bacillota</taxon>
        <taxon>Bacilli</taxon>
        <taxon>Bacillales</taxon>
        <taxon>Paenibacillaceae</taxon>
        <taxon>Paenibacillus</taxon>
    </lineage>
</organism>